<evidence type="ECO:0000313" key="1">
    <source>
        <dbReference type="EMBL" id="KAK0738621.1"/>
    </source>
</evidence>
<dbReference type="Gene3D" id="3.60.10.10">
    <property type="entry name" value="Endonuclease/exonuclease/phosphatase"/>
    <property type="match status" value="1"/>
</dbReference>
<reference evidence="1" key="1">
    <citation type="submission" date="2023-06" db="EMBL/GenBank/DDBJ databases">
        <title>Genome-scale phylogeny and comparative genomics of the fungal order Sordariales.</title>
        <authorList>
            <consortium name="Lawrence Berkeley National Laboratory"/>
            <person name="Hensen N."/>
            <person name="Bonometti L."/>
            <person name="Westerberg I."/>
            <person name="Brannstrom I.O."/>
            <person name="Guillou S."/>
            <person name="Cros-Aarteil S."/>
            <person name="Calhoun S."/>
            <person name="Haridas S."/>
            <person name="Kuo A."/>
            <person name="Mondo S."/>
            <person name="Pangilinan J."/>
            <person name="Riley R."/>
            <person name="LaButti K."/>
            <person name="Andreopoulos B."/>
            <person name="Lipzen A."/>
            <person name="Chen C."/>
            <person name="Yanf M."/>
            <person name="Daum C."/>
            <person name="Ng V."/>
            <person name="Clum A."/>
            <person name="Steindorff A."/>
            <person name="Ohm R."/>
            <person name="Martin F."/>
            <person name="Silar P."/>
            <person name="Natvig D."/>
            <person name="Lalanne C."/>
            <person name="Gautier V."/>
            <person name="Ament-velasquez S.L."/>
            <person name="Kruys A."/>
            <person name="Hutchinson M.I."/>
            <person name="Powell A.J."/>
            <person name="Barry K."/>
            <person name="Miller A.N."/>
            <person name="Grigoriev I.V."/>
            <person name="Debuchy R."/>
            <person name="Gladieux P."/>
            <person name="Thoren M.H."/>
            <person name="Johannesson H."/>
        </authorList>
    </citation>
    <scope>NUCLEOTIDE SEQUENCE</scope>
    <source>
        <strain evidence="1">SMH3187-1</strain>
    </source>
</reference>
<dbReference type="Proteomes" id="UP001172155">
    <property type="component" value="Unassembled WGS sequence"/>
</dbReference>
<protein>
    <submittedName>
        <fullName evidence="1">Endonuclease/exonuclease/phosphatase</fullName>
    </submittedName>
</protein>
<dbReference type="AlphaFoldDB" id="A0AA40EHQ5"/>
<evidence type="ECO:0000313" key="2">
    <source>
        <dbReference type="Proteomes" id="UP001172155"/>
    </source>
</evidence>
<name>A0AA40EHQ5_9PEZI</name>
<dbReference type="SUPFAM" id="SSF56219">
    <property type="entry name" value="DNase I-like"/>
    <property type="match status" value="1"/>
</dbReference>
<dbReference type="InterPro" id="IPR036691">
    <property type="entry name" value="Endo/exonu/phosph_ase_sf"/>
</dbReference>
<organism evidence="1 2">
    <name type="scientific">Schizothecium vesticola</name>
    <dbReference type="NCBI Taxonomy" id="314040"/>
    <lineage>
        <taxon>Eukaryota</taxon>
        <taxon>Fungi</taxon>
        <taxon>Dikarya</taxon>
        <taxon>Ascomycota</taxon>
        <taxon>Pezizomycotina</taxon>
        <taxon>Sordariomycetes</taxon>
        <taxon>Sordariomycetidae</taxon>
        <taxon>Sordariales</taxon>
        <taxon>Schizotheciaceae</taxon>
        <taxon>Schizothecium</taxon>
    </lineage>
</organism>
<keyword evidence="1" id="KW-0378">Hydrolase</keyword>
<accession>A0AA40EHQ5</accession>
<sequence length="306" mass="33659">MALTLLVGGGRSISSLRDLPFAAESRPALPLRVITHNIRYAATDLFEGERPWSERAPLVLNQLQHEVRHVVPTVATGDLTNASPSYPGAFICLQEKAEPASGPVWKHIGVGRDDGKRKGEYSPIIYPVQLLELLHHETSIRLFTVGVFEHRRTRRRVLAANTYLDNAGSESRRESVAIILRTLQRVHGKWAAGGNETLGIVLVGDFNSFTTQEAYVAMRESGYLRNLHEEVALMARYGDIITFTGFGPDQHKDEQGGIDFVWLGPADKPGAESISKPEGYAVLPNLFEAGVYLSGHRAVVGDVTLL</sequence>
<proteinExistence type="predicted"/>
<keyword evidence="2" id="KW-1185">Reference proteome</keyword>
<dbReference type="EMBL" id="JAUKUD010000007">
    <property type="protein sequence ID" value="KAK0738621.1"/>
    <property type="molecule type" value="Genomic_DNA"/>
</dbReference>
<dbReference type="GO" id="GO:0004519">
    <property type="term" value="F:endonuclease activity"/>
    <property type="evidence" value="ECO:0007669"/>
    <property type="project" value="UniProtKB-KW"/>
</dbReference>
<keyword evidence="1" id="KW-0540">Nuclease</keyword>
<comment type="caution">
    <text evidence="1">The sequence shown here is derived from an EMBL/GenBank/DDBJ whole genome shotgun (WGS) entry which is preliminary data.</text>
</comment>
<gene>
    <name evidence="1" type="ORF">B0T18DRAFT_450553</name>
</gene>
<keyword evidence="1" id="KW-0255">Endonuclease</keyword>